<comment type="caution">
    <text evidence="12">The sequence shown here is derived from an EMBL/GenBank/DDBJ whole genome shotgun (WGS) entry which is preliminary data.</text>
</comment>
<dbReference type="PANTHER" id="PTHR22884">
    <property type="entry name" value="SET DOMAIN PROTEINS"/>
    <property type="match status" value="1"/>
</dbReference>
<dbReference type="Gene3D" id="2.170.270.10">
    <property type="entry name" value="SET domain"/>
    <property type="match status" value="1"/>
</dbReference>
<dbReference type="InterPro" id="IPR050777">
    <property type="entry name" value="SET2_Histone-Lys_MeTrsfase"/>
</dbReference>
<evidence type="ECO:0000259" key="10">
    <source>
        <dbReference type="PROSITE" id="PS50868"/>
    </source>
</evidence>
<dbReference type="Pfam" id="PF17907">
    <property type="entry name" value="AWS"/>
    <property type="match status" value="1"/>
</dbReference>
<comment type="subcellular location">
    <subcellularLocation>
        <location evidence="2">Chromosome</location>
    </subcellularLocation>
    <subcellularLocation>
        <location evidence="1">Nucleus</location>
    </subcellularLocation>
</comment>
<dbReference type="PROSITE" id="PS51215">
    <property type="entry name" value="AWS"/>
    <property type="match status" value="1"/>
</dbReference>
<dbReference type="SUPFAM" id="SSF82199">
    <property type="entry name" value="SET domain"/>
    <property type="match status" value="1"/>
</dbReference>
<evidence type="ECO:0000256" key="5">
    <source>
        <dbReference type="ARBA" id="ARBA00022679"/>
    </source>
</evidence>
<keyword evidence="5" id="KW-0808">Transferase</keyword>
<evidence type="ECO:0000256" key="8">
    <source>
        <dbReference type="SAM" id="MobiDB-lite"/>
    </source>
</evidence>
<dbReference type="InterPro" id="IPR003616">
    <property type="entry name" value="Post-SET_dom"/>
</dbReference>
<dbReference type="SMART" id="SM00570">
    <property type="entry name" value="AWS"/>
    <property type="match status" value="1"/>
</dbReference>
<sequence>MEKNPFLEGFTEAEGIPELLAERNSYITKWLEGLRPSYIKIERNITVDFGLYGRKRWKTDDDDSICNCSPSAASPCGPNTGCLNRDMGYECPESCLTGELCQNQRLRYRQYPGLKTFYTPDRGLALFTEEDIKKGDLVIEYVGEIITNQERDQRLHIMSICGDEDYYFLDLTEGRVIDAGPAGNLARFANHSCDENCSSEKWKVDGETRIALIAIKDIQAGEEITFDYRWQYQPGVPSRKCFCGTEKCRGEIGGKSRLQAERQTKKKHEPLHKEPARNGRLAQMSSS</sequence>
<organism evidence="12 13">
    <name type="scientific">Ramazzottius varieornatus</name>
    <name type="common">Water bear</name>
    <name type="synonym">Tardigrade</name>
    <dbReference type="NCBI Taxonomy" id="947166"/>
    <lineage>
        <taxon>Eukaryota</taxon>
        <taxon>Metazoa</taxon>
        <taxon>Ecdysozoa</taxon>
        <taxon>Tardigrada</taxon>
        <taxon>Eutardigrada</taxon>
        <taxon>Parachela</taxon>
        <taxon>Hypsibioidea</taxon>
        <taxon>Ramazzottiidae</taxon>
        <taxon>Ramazzottius</taxon>
    </lineage>
</organism>
<evidence type="ECO:0000256" key="2">
    <source>
        <dbReference type="ARBA" id="ARBA00004286"/>
    </source>
</evidence>
<feature type="region of interest" description="Disordered" evidence="8">
    <location>
        <begin position="254"/>
        <end position="287"/>
    </location>
</feature>
<keyword evidence="7" id="KW-0539">Nucleus</keyword>
<dbReference type="EMBL" id="BDGG01000019">
    <property type="protein sequence ID" value="GAV08807.1"/>
    <property type="molecule type" value="Genomic_DNA"/>
</dbReference>
<evidence type="ECO:0000256" key="6">
    <source>
        <dbReference type="ARBA" id="ARBA00022691"/>
    </source>
</evidence>
<dbReference type="STRING" id="947166.A0A1D1W5S1"/>
<dbReference type="OrthoDB" id="422362at2759"/>
<dbReference type="GO" id="GO:0032259">
    <property type="term" value="P:methylation"/>
    <property type="evidence" value="ECO:0007669"/>
    <property type="project" value="UniProtKB-KW"/>
</dbReference>
<dbReference type="SMART" id="SM00317">
    <property type="entry name" value="SET"/>
    <property type="match status" value="1"/>
</dbReference>
<dbReference type="InterPro" id="IPR006560">
    <property type="entry name" value="AWS_dom"/>
</dbReference>
<dbReference type="InterPro" id="IPR001214">
    <property type="entry name" value="SET_dom"/>
</dbReference>
<reference evidence="12 13" key="1">
    <citation type="journal article" date="2016" name="Nat. Commun.">
        <title>Extremotolerant tardigrade genome and improved radiotolerance of human cultured cells by tardigrade-unique protein.</title>
        <authorList>
            <person name="Hashimoto T."/>
            <person name="Horikawa D.D."/>
            <person name="Saito Y."/>
            <person name="Kuwahara H."/>
            <person name="Kozuka-Hata H."/>
            <person name="Shin-I T."/>
            <person name="Minakuchi Y."/>
            <person name="Ohishi K."/>
            <person name="Motoyama A."/>
            <person name="Aizu T."/>
            <person name="Enomoto A."/>
            <person name="Kondo K."/>
            <person name="Tanaka S."/>
            <person name="Hara Y."/>
            <person name="Koshikawa S."/>
            <person name="Sagara H."/>
            <person name="Miura T."/>
            <person name="Yokobori S."/>
            <person name="Miyagawa K."/>
            <person name="Suzuki Y."/>
            <person name="Kubo T."/>
            <person name="Oyama M."/>
            <person name="Kohara Y."/>
            <person name="Fujiyama A."/>
            <person name="Arakawa K."/>
            <person name="Katayama T."/>
            <person name="Toyoda A."/>
            <person name="Kunieda T."/>
        </authorList>
    </citation>
    <scope>NUCLEOTIDE SEQUENCE [LARGE SCALE GENOMIC DNA]</scope>
    <source>
        <strain evidence="12 13">YOKOZUNA-1</strain>
    </source>
</reference>
<evidence type="ECO:0000256" key="1">
    <source>
        <dbReference type="ARBA" id="ARBA00004123"/>
    </source>
</evidence>
<proteinExistence type="predicted"/>
<feature type="domain" description="SET" evidence="9">
    <location>
        <begin position="112"/>
        <end position="229"/>
    </location>
</feature>
<evidence type="ECO:0000313" key="13">
    <source>
        <dbReference type="Proteomes" id="UP000186922"/>
    </source>
</evidence>
<dbReference type="GO" id="GO:0005694">
    <property type="term" value="C:chromosome"/>
    <property type="evidence" value="ECO:0007669"/>
    <property type="project" value="UniProtKB-SubCell"/>
</dbReference>
<dbReference type="GO" id="GO:0016279">
    <property type="term" value="F:protein-lysine N-methyltransferase activity"/>
    <property type="evidence" value="ECO:0007669"/>
    <property type="project" value="UniProtKB-ARBA"/>
</dbReference>
<dbReference type="PROSITE" id="PS50280">
    <property type="entry name" value="SET"/>
    <property type="match status" value="1"/>
</dbReference>
<protein>
    <recommendedName>
        <fullName evidence="14">Histone-lysine N-methyltransferase</fullName>
    </recommendedName>
</protein>
<dbReference type="InterPro" id="IPR046341">
    <property type="entry name" value="SET_dom_sf"/>
</dbReference>
<dbReference type="GO" id="GO:0140938">
    <property type="term" value="F:histone H3 methyltransferase activity"/>
    <property type="evidence" value="ECO:0007669"/>
    <property type="project" value="UniProtKB-ARBA"/>
</dbReference>
<dbReference type="Proteomes" id="UP000186922">
    <property type="component" value="Unassembled WGS sequence"/>
</dbReference>
<evidence type="ECO:0000256" key="4">
    <source>
        <dbReference type="ARBA" id="ARBA00022603"/>
    </source>
</evidence>
<evidence type="ECO:0000256" key="3">
    <source>
        <dbReference type="ARBA" id="ARBA00022454"/>
    </source>
</evidence>
<gene>
    <name evidence="12" type="primary">RvY_18448-1</name>
    <name evidence="12" type="synonym">RvY_18448.1</name>
    <name evidence="12" type="ORF">RvY_18448</name>
</gene>
<dbReference type="Pfam" id="PF00856">
    <property type="entry name" value="SET"/>
    <property type="match status" value="1"/>
</dbReference>
<feature type="domain" description="AWS" evidence="11">
    <location>
        <begin position="61"/>
        <end position="110"/>
    </location>
</feature>
<keyword evidence="6" id="KW-0949">S-adenosyl-L-methionine</keyword>
<feature type="domain" description="Post-SET" evidence="10">
    <location>
        <begin position="237"/>
        <end position="253"/>
    </location>
</feature>
<keyword evidence="13" id="KW-1185">Reference proteome</keyword>
<name>A0A1D1W5S1_RAMVA</name>
<dbReference type="AlphaFoldDB" id="A0A1D1W5S1"/>
<evidence type="ECO:0000259" key="9">
    <source>
        <dbReference type="PROSITE" id="PS50280"/>
    </source>
</evidence>
<accession>A0A1D1W5S1</accession>
<evidence type="ECO:0000259" key="11">
    <source>
        <dbReference type="PROSITE" id="PS51215"/>
    </source>
</evidence>
<evidence type="ECO:0000256" key="7">
    <source>
        <dbReference type="ARBA" id="ARBA00023242"/>
    </source>
</evidence>
<feature type="compositionally biased region" description="Basic and acidic residues" evidence="8">
    <location>
        <begin position="254"/>
        <end position="263"/>
    </location>
</feature>
<keyword evidence="4" id="KW-0489">Methyltransferase</keyword>
<evidence type="ECO:0008006" key="14">
    <source>
        <dbReference type="Google" id="ProtNLM"/>
    </source>
</evidence>
<keyword evidence="3" id="KW-0158">Chromosome</keyword>
<dbReference type="GO" id="GO:0005634">
    <property type="term" value="C:nucleus"/>
    <property type="evidence" value="ECO:0007669"/>
    <property type="project" value="UniProtKB-SubCell"/>
</dbReference>
<dbReference type="PROSITE" id="PS50868">
    <property type="entry name" value="POST_SET"/>
    <property type="match status" value="1"/>
</dbReference>
<evidence type="ECO:0000313" key="12">
    <source>
        <dbReference type="EMBL" id="GAV08807.1"/>
    </source>
</evidence>